<feature type="compositionally biased region" description="Basic and acidic residues" evidence="2">
    <location>
        <begin position="388"/>
        <end position="433"/>
    </location>
</feature>
<feature type="compositionally biased region" description="Basic and acidic residues" evidence="2">
    <location>
        <begin position="339"/>
        <end position="381"/>
    </location>
</feature>
<sequence>MTGTMTTFKKSFNRLPGVFIAPLILFALALFMQPAAAAEDPNEHFDIHNARERQNRLIGEAMSKYQKGEIATKDELAKKINEIRSEFGGPNDRRNAKVDSVLSGSEADNSGSKPQTIASDSDATLKTSDPAALDAIEARARGKKYTVTRPHKYKIHIKELDATIWVQPPDVNDKAAFEEYVKTMANDPDAFPTAGGLESTSRAEPGSAGKFGVGDPEGAALANVHKANHALKPDAKGNVDLHTAAKSLSKAAEVTGIKDNVKELKEKLDKAKKSNDPVEAKKIEKDIKNAEKSEFWKRVDDLRNHKTPAEAGIADPRDPPSKQKKDLDKFVAEMNEKLKQAHFEGARQGRERVSDLEKRMSDAEKSGDAERAKKARADLDAVKTSNKICKEVISKSNPELKEHIKGVDEELDLRDKMNKDKKPGGGDGGEKSPAKTAPADTGGKTPADAGTPGKPVVKNAPPKKGAFGPNFEQPKPKTSSFGDSIKEGAMVILSGLQGGGDFSKIIKDEMHKAIKEGRDPDMIKVVILSTWEIGKGEIVGAAVGWAGGFAGSYIAGAAGAAWGGPIAVGVFVGGMIIYEVGKNGLVDGLGNITGLRPIADLIYTDWEHEFLTEEQFKHLRDLAKDRAEKQIKEIREMKKLLKLGADPKKIADYKKLVEKTYRNYKNYIKMGGSPDDPTAKALRDAIEKAGDLNSIPQDIKHGDPTFIQADREEEDDE</sequence>
<name>A0A1F7X070_9BACT</name>
<dbReference type="AlphaFoldDB" id="A0A1F7X070"/>
<feature type="signal peptide" evidence="3">
    <location>
        <begin position="1"/>
        <end position="37"/>
    </location>
</feature>
<dbReference type="EMBL" id="MGFH01000015">
    <property type="protein sequence ID" value="OGM08401.1"/>
    <property type="molecule type" value="Genomic_DNA"/>
</dbReference>
<proteinExistence type="predicted"/>
<feature type="compositionally biased region" description="Basic and acidic residues" evidence="2">
    <location>
        <begin position="85"/>
        <end position="97"/>
    </location>
</feature>
<evidence type="ECO:0000313" key="5">
    <source>
        <dbReference type="Proteomes" id="UP000178735"/>
    </source>
</evidence>
<dbReference type="Proteomes" id="UP000178735">
    <property type="component" value="Unassembled WGS sequence"/>
</dbReference>
<evidence type="ECO:0000256" key="2">
    <source>
        <dbReference type="SAM" id="MobiDB-lite"/>
    </source>
</evidence>
<organism evidence="4 5">
    <name type="scientific">Candidatus Wallbacteria bacterium GWC2_49_35</name>
    <dbReference type="NCBI Taxonomy" id="1817813"/>
    <lineage>
        <taxon>Bacteria</taxon>
        <taxon>Candidatus Walliibacteriota</taxon>
    </lineage>
</organism>
<reference evidence="4 5" key="1">
    <citation type="journal article" date="2016" name="Nat. Commun.">
        <title>Thousands of microbial genomes shed light on interconnected biogeochemical processes in an aquifer system.</title>
        <authorList>
            <person name="Anantharaman K."/>
            <person name="Brown C.T."/>
            <person name="Hug L.A."/>
            <person name="Sharon I."/>
            <person name="Castelle C.J."/>
            <person name="Probst A.J."/>
            <person name="Thomas B.C."/>
            <person name="Singh A."/>
            <person name="Wilkins M.J."/>
            <person name="Karaoz U."/>
            <person name="Brodie E.L."/>
            <person name="Williams K.H."/>
            <person name="Hubbard S.S."/>
            <person name="Banfield J.F."/>
        </authorList>
    </citation>
    <scope>NUCLEOTIDE SEQUENCE [LARGE SCALE GENOMIC DNA]</scope>
</reference>
<evidence type="ECO:0000256" key="3">
    <source>
        <dbReference type="SAM" id="SignalP"/>
    </source>
</evidence>
<feature type="region of interest" description="Disordered" evidence="2">
    <location>
        <begin position="339"/>
        <end position="480"/>
    </location>
</feature>
<feature type="region of interest" description="Disordered" evidence="2">
    <location>
        <begin position="690"/>
        <end position="717"/>
    </location>
</feature>
<feature type="region of interest" description="Disordered" evidence="2">
    <location>
        <begin position="85"/>
        <end position="125"/>
    </location>
</feature>
<feature type="chain" id="PRO_5009533668" evidence="3">
    <location>
        <begin position="38"/>
        <end position="717"/>
    </location>
</feature>
<evidence type="ECO:0000256" key="1">
    <source>
        <dbReference type="SAM" id="Coils"/>
    </source>
</evidence>
<feature type="region of interest" description="Disordered" evidence="2">
    <location>
        <begin position="308"/>
        <end position="327"/>
    </location>
</feature>
<keyword evidence="3" id="KW-0732">Signal</keyword>
<feature type="coiled-coil region" evidence="1">
    <location>
        <begin position="254"/>
        <end position="281"/>
    </location>
</feature>
<evidence type="ECO:0000313" key="4">
    <source>
        <dbReference type="EMBL" id="OGM08401.1"/>
    </source>
</evidence>
<feature type="compositionally biased region" description="Basic and acidic residues" evidence="2">
    <location>
        <begin position="315"/>
        <end position="327"/>
    </location>
</feature>
<gene>
    <name evidence="4" type="ORF">A2008_07625</name>
</gene>
<feature type="compositionally biased region" description="Polar residues" evidence="2">
    <location>
        <begin position="102"/>
        <end position="125"/>
    </location>
</feature>
<keyword evidence="1" id="KW-0175">Coiled coil</keyword>
<comment type="caution">
    <text evidence="4">The sequence shown here is derived from an EMBL/GenBank/DDBJ whole genome shotgun (WGS) entry which is preliminary data.</text>
</comment>
<protein>
    <submittedName>
        <fullName evidence="4">Uncharacterized protein</fullName>
    </submittedName>
</protein>
<accession>A0A1F7X070</accession>